<reference evidence="9 10" key="1">
    <citation type="submission" date="2013-02" db="EMBL/GenBank/DDBJ databases">
        <title>A novel strain isolated from Lonar lake, Maharashtra, India.</title>
        <authorList>
            <person name="Singh A."/>
        </authorList>
    </citation>
    <scope>NUCLEOTIDE SEQUENCE [LARGE SCALE GENOMIC DNA]</scope>
    <source>
        <strain evidence="9 10">AK24</strain>
    </source>
</reference>
<dbReference type="EC" id="2.7.13.3" evidence="2"/>
<keyword evidence="4" id="KW-0808">Transferase</keyword>
<dbReference type="RefSeq" id="WP_010854293.1">
    <property type="nucleotide sequence ID" value="NZ_AQHR01000059.1"/>
</dbReference>
<evidence type="ECO:0000256" key="5">
    <source>
        <dbReference type="ARBA" id="ARBA00022777"/>
    </source>
</evidence>
<dbReference type="PROSITE" id="PS50109">
    <property type="entry name" value="HIS_KIN"/>
    <property type="match status" value="1"/>
</dbReference>
<dbReference type="OrthoDB" id="9766459at2"/>
<dbReference type="SUPFAM" id="SSF55785">
    <property type="entry name" value="PYP-like sensor domain (PAS domain)"/>
    <property type="match status" value="5"/>
</dbReference>
<dbReference type="SMART" id="SM00387">
    <property type="entry name" value="HATPase_c"/>
    <property type="match status" value="1"/>
</dbReference>
<dbReference type="PROSITE" id="PS50113">
    <property type="entry name" value="PAC"/>
    <property type="match status" value="2"/>
</dbReference>
<dbReference type="STRING" id="1232681.ADIS_2155"/>
<dbReference type="PATRIC" id="fig|1288963.3.peg.2146"/>
<dbReference type="PANTHER" id="PTHR43304:SF1">
    <property type="entry name" value="PAC DOMAIN-CONTAINING PROTEIN"/>
    <property type="match status" value="1"/>
</dbReference>
<feature type="domain" description="PAC" evidence="8">
    <location>
        <begin position="492"/>
        <end position="545"/>
    </location>
</feature>
<dbReference type="Gene3D" id="3.30.450.20">
    <property type="entry name" value="PAS domain"/>
    <property type="match status" value="5"/>
</dbReference>
<dbReference type="InterPro" id="IPR000014">
    <property type="entry name" value="PAS"/>
</dbReference>
<accession>R7ZT73</accession>
<evidence type="ECO:0000256" key="1">
    <source>
        <dbReference type="ARBA" id="ARBA00000085"/>
    </source>
</evidence>
<dbReference type="InterPro" id="IPR004358">
    <property type="entry name" value="Sig_transdc_His_kin-like_C"/>
</dbReference>
<sequence length="1043" mass="118930">MNDVNELPNSGYERRFERRKLMWKADTRSPLDFFCRLAAQICEAPLAFLFSTSDGGVSLLSSHGAEGSDLAGYVNFSISVFDAAEGSTMVVTDLKEDLSFHRNPQIEPPLGLRFFASCVFSNDMEEARCFICVLDNFPKTLTAYQLQSLNSLGGPVLEFLRLDKRVGELESNEKRLVNTLKVYQEGQRINKLGVWELDIATGKTIWTEEVYAIHEVPVGFDHNQSNGVDFYHPEDRETIREAVMSCIEHQRPFDVSCRLITATGREKWVRATGKRINGTLLGAFQDITDIKRQEWKFKGIFDSSLSFIGFLNLEGVLLEANETALREAGIRREDVVGKFFWDCYWWQISVAAREELKHNFKRACKGEEVTYEVSVWTRNETPVTILFSLKPVRDEFGNVIYIIPEGRPIQEIVATRNRYRALIESTLAGTFEWDVSSGSIVVNDQYAYLLGYEPRELDSFSVRDWEDFTDRVHKKRVKALLISCFKKERAYFQLEVPARQKSGHFIWVNVRGKVIEWSEDGRALKMYGTLQDISDRKEREEEARYQQNILHALYELSPIGISLVDYYTGEFVDVNRKLLEPTGYTKEEFLRLTNAEITPVAYEQLEQQAVQDMKLRGYYGPYEKEHIRKDGSRYPVRLQGVVIKDLKRRKLIWSFTEDISSKKETESQLSVALANLRAVLDAGTQVSIIATDLDGVITHFNTGAEEMLGYSGQEMIGKNTPSLIHLEEDIFSEAAKIQEEFGEIVSGFDVLVYRARKGMAYTREWNYLRADGTPFPVLLSVTAIRQGGYTTGFLGIAVDISRLKEAERKVSELHELTKQQNDRLRNFAFIVSHNLRSHSGGISGLVDLLKTANPDYFENEVVSMIELGANNLRQTIQDLTEVIKVNLDNEARVNLAIRPLIQRNVESLSAMIRKENIRVENLVPERLKIRAIPAYMESITLNFITNAIKYKATDRDSYLRIDATEDGGQVIMSFEDNGMGIDLEKHGKVLFGLYKTFHRHQDSRGVGLFIAKNQIETMGGHIEVSSEVGFGTTFKVYLPVESA</sequence>
<dbReference type="PANTHER" id="PTHR43304">
    <property type="entry name" value="PHYTOCHROME-LIKE PROTEIN CPH1"/>
    <property type="match status" value="1"/>
</dbReference>
<evidence type="ECO:0000313" key="9">
    <source>
        <dbReference type="EMBL" id="EON77287.1"/>
    </source>
</evidence>
<evidence type="ECO:0000259" key="8">
    <source>
        <dbReference type="PROSITE" id="PS50113"/>
    </source>
</evidence>
<evidence type="ECO:0000313" key="10">
    <source>
        <dbReference type="Proteomes" id="UP000013909"/>
    </source>
</evidence>
<evidence type="ECO:0000259" key="7">
    <source>
        <dbReference type="PROSITE" id="PS50112"/>
    </source>
</evidence>
<proteinExistence type="predicted"/>
<dbReference type="Gene3D" id="1.10.287.130">
    <property type="match status" value="1"/>
</dbReference>
<evidence type="ECO:0000259" key="6">
    <source>
        <dbReference type="PROSITE" id="PS50109"/>
    </source>
</evidence>
<keyword evidence="10" id="KW-1185">Reference proteome</keyword>
<dbReference type="InterPro" id="IPR035965">
    <property type="entry name" value="PAS-like_dom_sf"/>
</dbReference>
<dbReference type="InterPro" id="IPR003594">
    <property type="entry name" value="HATPase_dom"/>
</dbReference>
<dbReference type="InterPro" id="IPR013655">
    <property type="entry name" value="PAS_fold_3"/>
</dbReference>
<dbReference type="InterPro" id="IPR052162">
    <property type="entry name" value="Sensor_kinase/Photoreceptor"/>
</dbReference>
<dbReference type="GO" id="GO:0004673">
    <property type="term" value="F:protein histidine kinase activity"/>
    <property type="evidence" value="ECO:0007669"/>
    <property type="project" value="UniProtKB-EC"/>
</dbReference>
<keyword evidence="3" id="KW-0597">Phosphoprotein</keyword>
<dbReference type="Pfam" id="PF08447">
    <property type="entry name" value="PAS_3"/>
    <property type="match status" value="2"/>
</dbReference>
<dbReference type="EMBL" id="AQHR01000059">
    <property type="protein sequence ID" value="EON77287.1"/>
    <property type="molecule type" value="Genomic_DNA"/>
</dbReference>
<dbReference type="SMART" id="SM00091">
    <property type="entry name" value="PAS"/>
    <property type="match status" value="4"/>
</dbReference>
<dbReference type="InterPro" id="IPR013767">
    <property type="entry name" value="PAS_fold"/>
</dbReference>
<feature type="domain" description="PAS" evidence="7">
    <location>
        <begin position="672"/>
        <end position="728"/>
    </location>
</feature>
<dbReference type="AlphaFoldDB" id="R7ZT73"/>
<dbReference type="SUPFAM" id="SSF55874">
    <property type="entry name" value="ATPase domain of HSP90 chaperone/DNA topoisomerase II/histidine kinase"/>
    <property type="match status" value="1"/>
</dbReference>
<dbReference type="InterPro" id="IPR005467">
    <property type="entry name" value="His_kinase_dom"/>
</dbReference>
<dbReference type="PRINTS" id="PR00344">
    <property type="entry name" value="BCTRLSENSOR"/>
</dbReference>
<dbReference type="InterPro" id="IPR013656">
    <property type="entry name" value="PAS_4"/>
</dbReference>
<dbReference type="Pfam" id="PF08448">
    <property type="entry name" value="PAS_4"/>
    <property type="match status" value="1"/>
</dbReference>
<organism evidence="9 10">
    <name type="scientific">Lunatimonas lonarensis</name>
    <dbReference type="NCBI Taxonomy" id="1232681"/>
    <lineage>
        <taxon>Bacteria</taxon>
        <taxon>Pseudomonadati</taxon>
        <taxon>Bacteroidota</taxon>
        <taxon>Cytophagia</taxon>
        <taxon>Cytophagales</taxon>
        <taxon>Cyclobacteriaceae</taxon>
    </lineage>
</organism>
<dbReference type="InterPro" id="IPR001610">
    <property type="entry name" value="PAC"/>
</dbReference>
<dbReference type="InterPro" id="IPR036890">
    <property type="entry name" value="HATPase_C_sf"/>
</dbReference>
<dbReference type="NCBIfam" id="TIGR00229">
    <property type="entry name" value="sensory_box"/>
    <property type="match status" value="4"/>
</dbReference>
<feature type="domain" description="PAC" evidence="8">
    <location>
        <begin position="761"/>
        <end position="812"/>
    </location>
</feature>
<dbReference type="Pfam" id="PF00989">
    <property type="entry name" value="PAS"/>
    <property type="match status" value="1"/>
</dbReference>
<dbReference type="SMART" id="SM00086">
    <property type="entry name" value="PAC"/>
    <property type="match status" value="5"/>
</dbReference>
<dbReference type="CDD" id="cd00130">
    <property type="entry name" value="PAS"/>
    <property type="match status" value="5"/>
</dbReference>
<dbReference type="Pfam" id="PF13426">
    <property type="entry name" value="PAS_9"/>
    <property type="match status" value="1"/>
</dbReference>
<evidence type="ECO:0000256" key="4">
    <source>
        <dbReference type="ARBA" id="ARBA00022679"/>
    </source>
</evidence>
<dbReference type="InterPro" id="IPR000700">
    <property type="entry name" value="PAS-assoc_C"/>
</dbReference>
<comment type="caution">
    <text evidence="9">The sequence shown here is derived from an EMBL/GenBank/DDBJ whole genome shotgun (WGS) entry which is preliminary data.</text>
</comment>
<protein>
    <recommendedName>
        <fullName evidence="2">histidine kinase</fullName>
        <ecNumber evidence="2">2.7.13.3</ecNumber>
    </recommendedName>
</protein>
<dbReference type="Proteomes" id="UP000013909">
    <property type="component" value="Unassembled WGS sequence"/>
</dbReference>
<evidence type="ECO:0000256" key="3">
    <source>
        <dbReference type="ARBA" id="ARBA00022553"/>
    </source>
</evidence>
<keyword evidence="5" id="KW-0418">Kinase</keyword>
<gene>
    <name evidence="9" type="ORF">ADIS_2155</name>
</gene>
<name>R7ZT73_9BACT</name>
<evidence type="ECO:0000256" key="2">
    <source>
        <dbReference type="ARBA" id="ARBA00012438"/>
    </source>
</evidence>
<feature type="domain" description="PAS" evidence="7">
    <location>
        <begin position="415"/>
        <end position="457"/>
    </location>
</feature>
<dbReference type="Gene3D" id="3.30.565.10">
    <property type="entry name" value="Histidine kinase-like ATPase, C-terminal domain"/>
    <property type="match status" value="1"/>
</dbReference>
<feature type="domain" description="PAS" evidence="7">
    <location>
        <begin position="293"/>
        <end position="338"/>
    </location>
</feature>
<comment type="catalytic activity">
    <reaction evidence="1">
        <text>ATP + protein L-histidine = ADP + protein N-phospho-L-histidine.</text>
        <dbReference type="EC" id="2.7.13.3"/>
    </reaction>
</comment>
<dbReference type="Pfam" id="PF02518">
    <property type="entry name" value="HATPase_c"/>
    <property type="match status" value="1"/>
</dbReference>
<dbReference type="PROSITE" id="PS50112">
    <property type="entry name" value="PAS"/>
    <property type="match status" value="3"/>
</dbReference>
<feature type="domain" description="Histidine kinase" evidence="6">
    <location>
        <begin position="830"/>
        <end position="1042"/>
    </location>
</feature>